<keyword evidence="1" id="KW-0732">Signal</keyword>
<dbReference type="Pfam" id="PF08811">
    <property type="entry name" value="DUF1800"/>
    <property type="match status" value="1"/>
</dbReference>
<evidence type="ECO:0000313" key="3">
    <source>
        <dbReference type="Proteomes" id="UP000235162"/>
    </source>
</evidence>
<reference evidence="2 3" key="1">
    <citation type="submission" date="2018-01" db="EMBL/GenBank/DDBJ databases">
        <title>The draft genome sequence of Halioglobus japonicus S1-36.</title>
        <authorList>
            <person name="Du Z.-J."/>
            <person name="Shi M.-J."/>
        </authorList>
    </citation>
    <scope>NUCLEOTIDE SEQUENCE [LARGE SCALE GENOMIC DNA]</scope>
    <source>
        <strain evidence="2 3">S1-36</strain>
    </source>
</reference>
<dbReference type="Proteomes" id="UP000235162">
    <property type="component" value="Unassembled WGS sequence"/>
</dbReference>
<comment type="caution">
    <text evidence="2">The sequence shown here is derived from an EMBL/GenBank/DDBJ whole genome shotgun (WGS) entry which is preliminary data.</text>
</comment>
<evidence type="ECO:0000313" key="2">
    <source>
        <dbReference type="EMBL" id="PLW85720.1"/>
    </source>
</evidence>
<dbReference type="AlphaFoldDB" id="A0AAP8MDB3"/>
<feature type="chain" id="PRO_5042957299" evidence="1">
    <location>
        <begin position="25"/>
        <end position="580"/>
    </location>
</feature>
<dbReference type="RefSeq" id="WP_084198477.1">
    <property type="nucleotide sequence ID" value="NZ_BMYL01000003.1"/>
</dbReference>
<dbReference type="InterPro" id="IPR014917">
    <property type="entry name" value="DUF1800"/>
</dbReference>
<accession>A0AAP8MDB3</accession>
<organism evidence="2 3">
    <name type="scientific">Halioglobus japonicus</name>
    <dbReference type="NCBI Taxonomy" id="930805"/>
    <lineage>
        <taxon>Bacteria</taxon>
        <taxon>Pseudomonadati</taxon>
        <taxon>Pseudomonadota</taxon>
        <taxon>Gammaproteobacteria</taxon>
        <taxon>Cellvibrionales</taxon>
        <taxon>Halieaceae</taxon>
        <taxon>Halioglobus</taxon>
    </lineage>
</organism>
<keyword evidence="3" id="KW-1185">Reference proteome</keyword>
<sequence length="580" mass="64732">MPGWKTLIILCGTTALASLPPVQAADDAFVTPKTTARFLAQATFGPRPDEISRLAQTSASAWFLDQLQEPPNYLMPFLLEYRQNTPEAEEEVVLLENEAATFGFWRNAIVGRDQLRQRMAFALSELLVVSNSGGGLLTDIPDAVVYYQDLLIEHAFGNYRDLLEAVTYAPAMGHYLTYMGNEKGDLETGRVPDENYAREIMQLFTIGLLELNADGTPRTDTEGQPLETYNNEDVTGLARVFTGLNIDKRYFDGDDVEDADGIAFAVPMVIYPDSHSDRPKQFLGTRIAANTPGKQSIDAALDHLFAHPNVAPFVGRQLIQRFVTSHPTRGYTKRVASTFERGRYTLPDGTRVGTGRRGDLTATLAAILFDHQARNPNGRVTGKVREPILRMTHWARAFRAKQVTPEYSWALWDTSEATALGQHPYRAPSVFNFFRPGYVAPGTLTGSRNLTAPELQIVNASSVPGYANFMTPFIFNEARETDVEELQEEYDEEGLPLNAELALTSFEPNYSREIQLANNSNALLNRLDIILTHGQLSGVTRAQIKRVLAEIPPEDNELRELRVMFAVMMIMTSPDYLVIR</sequence>
<dbReference type="EMBL" id="PKUR01000003">
    <property type="protein sequence ID" value="PLW85720.1"/>
    <property type="molecule type" value="Genomic_DNA"/>
</dbReference>
<dbReference type="PANTHER" id="PTHR43737">
    <property type="entry name" value="BLL7424 PROTEIN"/>
    <property type="match status" value="1"/>
</dbReference>
<name>A0AAP8MDB3_9GAMM</name>
<feature type="signal peptide" evidence="1">
    <location>
        <begin position="1"/>
        <end position="24"/>
    </location>
</feature>
<dbReference type="PANTHER" id="PTHR43737:SF1">
    <property type="entry name" value="DUF1501 DOMAIN-CONTAINING PROTEIN"/>
    <property type="match status" value="1"/>
</dbReference>
<protein>
    <submittedName>
        <fullName evidence="2">DUF1800 domain-containing protein</fullName>
    </submittedName>
</protein>
<evidence type="ECO:0000256" key="1">
    <source>
        <dbReference type="SAM" id="SignalP"/>
    </source>
</evidence>
<gene>
    <name evidence="2" type="ORF">C0029_14045</name>
</gene>
<proteinExistence type="predicted"/>